<reference evidence="3 4" key="1">
    <citation type="journal article" date="2018" name="PLoS ONE">
        <title>The draft genome of Kipferlia bialata reveals reductive genome evolution in fornicate parasites.</title>
        <authorList>
            <person name="Tanifuji G."/>
            <person name="Takabayashi S."/>
            <person name="Kume K."/>
            <person name="Takagi M."/>
            <person name="Nakayama T."/>
            <person name="Kamikawa R."/>
            <person name="Inagaki Y."/>
            <person name="Hashimoto T."/>
        </authorList>
    </citation>
    <scope>NUCLEOTIDE SEQUENCE [LARGE SCALE GENOMIC DNA]</scope>
    <source>
        <strain evidence="3">NY0173</strain>
    </source>
</reference>
<evidence type="ECO:0000313" key="3">
    <source>
        <dbReference type="EMBL" id="GIQ84275.1"/>
    </source>
</evidence>
<evidence type="ECO:0000313" key="4">
    <source>
        <dbReference type="Proteomes" id="UP000265618"/>
    </source>
</evidence>
<evidence type="ECO:0000256" key="2">
    <source>
        <dbReference type="SAM" id="MobiDB-lite"/>
    </source>
</evidence>
<feature type="coiled-coil region" evidence="1">
    <location>
        <begin position="316"/>
        <end position="343"/>
    </location>
</feature>
<keyword evidence="4" id="KW-1185">Reference proteome</keyword>
<gene>
    <name evidence="3" type="ORF">KIPB_005734</name>
</gene>
<dbReference type="InterPro" id="IPR016024">
    <property type="entry name" value="ARM-type_fold"/>
</dbReference>
<feature type="non-terminal residue" evidence="3">
    <location>
        <position position="1"/>
    </location>
</feature>
<evidence type="ECO:0000256" key="1">
    <source>
        <dbReference type="SAM" id="Coils"/>
    </source>
</evidence>
<feature type="compositionally biased region" description="Basic and acidic residues" evidence="2">
    <location>
        <begin position="831"/>
        <end position="850"/>
    </location>
</feature>
<protein>
    <submittedName>
        <fullName evidence="3">Uncharacterized protein</fullName>
    </submittedName>
</protein>
<comment type="caution">
    <text evidence="3">The sequence shown here is derived from an EMBL/GenBank/DDBJ whole genome shotgun (WGS) entry which is preliminary data.</text>
</comment>
<proteinExistence type="predicted"/>
<organism evidence="3 4">
    <name type="scientific">Kipferlia bialata</name>
    <dbReference type="NCBI Taxonomy" id="797122"/>
    <lineage>
        <taxon>Eukaryota</taxon>
        <taxon>Metamonada</taxon>
        <taxon>Carpediemonas-like organisms</taxon>
        <taxon>Kipferlia</taxon>
    </lineage>
</organism>
<keyword evidence="1" id="KW-0175">Coiled coil</keyword>
<dbReference type="SUPFAM" id="SSF48371">
    <property type="entry name" value="ARM repeat"/>
    <property type="match status" value="1"/>
</dbReference>
<feature type="region of interest" description="Disordered" evidence="2">
    <location>
        <begin position="781"/>
        <end position="814"/>
    </location>
</feature>
<dbReference type="Proteomes" id="UP000265618">
    <property type="component" value="Unassembled WGS sequence"/>
</dbReference>
<accession>A0A9K3CXM6</accession>
<name>A0A9K3CXM6_9EUKA</name>
<feature type="compositionally biased region" description="Low complexity" evidence="2">
    <location>
        <begin position="795"/>
        <end position="811"/>
    </location>
</feature>
<dbReference type="EMBL" id="BDIP01001376">
    <property type="protein sequence ID" value="GIQ84275.1"/>
    <property type="molecule type" value="Genomic_DNA"/>
</dbReference>
<feature type="region of interest" description="Disordered" evidence="2">
    <location>
        <begin position="831"/>
        <end position="858"/>
    </location>
</feature>
<dbReference type="AlphaFoldDB" id="A0A9K3CXM6"/>
<feature type="compositionally biased region" description="Polar residues" evidence="2">
    <location>
        <begin position="781"/>
        <end position="794"/>
    </location>
</feature>
<sequence>TVSRAYRQVEGAGQIKRQKGESDTFGERETASVHHVSAGDRPAFMRVLLPLLACRATHSAGTKSRGQFVARRRASVAFALSDSMSEAELNSLVRDMLAPAATLIERVSALGGVLPPGSELASAICRIPEGVLRGLLGSVTAVGAELGLAPKAQGFAVPAVMSILCAAMLHPSSSDIRRIGLRSINSLIKPLTPLIDLWRQVFSVVGPVLDERVARVAEGVSTHTSLVGTSPIEAQAEEDSESEEETQAVANIDGRFYPGSGLHSMVCTLLSCDSDSLFEAFVSAVPSAPMALVNHILSVFPAKKHAPVVMSFRTLAHMLKRSRERAERETERAEEAEVSMEGDEDVAPLPVLVDRATYLDVPAVVSALLRYSAQYPDKYERTGKSGSGGHVHFSKLVQGLCQYAVLGLKSEGEGRRDTTEVLSLAPSLLQMMAPLCVQGKAATPARESVTRLILSAVPALTEGSSLLVSCETTVSRMCFLLAKPLALCPALSPALSALVDLYSAAAETLPSLSPLACLPVLLGTEGRMNSLVESSTSQLATLHGITVEARQYQYGVVAPIVCGLVRVLLDADKDGVVRHGAAKAIARILAETPFQMETVGEDTEVISVARCTANDVLIPALRRTILDIAHTDLLADIHSDSCRHIVQLMSLLAVSPAGYPALKSIEDAGVLPLLASVSIKDRADGCARLGQLARRDPSALMGRHGKLSNTVLALIVPLLLTSVGDAFRTSHNKLVFAAVTCIGDIASVLGWADYKNRQYLSSEERERAALVRKITEAATHNQTRTQYAQSTGVKQGQVQSSAGGHSSQSVSYERQAASRAALVQRVERERQAQLEKERERHAKAERERQRQRQAPAAVTVKPAQVEVYSNVIKRGDRLAHVTPGQKMPRGYKMGPMTAAEARCLRMALYGGGLTPNHYRQIAQALWGFSRVQGGSEEAWKAGLYDPILHTWEFHDIMSTTMAIGAFWNALRWSSDWVIYPDWAQRLLERVQTALEDYIPGDAINPQTRICQTKLAWMSSGVFAALAFYQSRPIKKVLCQSPVLVHLLKVWSGICTSGRPTFSMHERNIFELMGNSLSQLARGEGGEDAVSLIRSSPTALEEIHSVANSDRVSKADQDYLLTTFPHPVPEEETHTEEETPAAPEPVVERVAPTVTVERQRVAPRPAVLPRVTVCMHHRKLSDLGPRLWLESVVPQWCARSMDPEDHRVRAYPAVSVTRPRSDLSVRKKQSRAVRARRSVTLLPVNRTPGIVTARHE</sequence>